<dbReference type="InterPro" id="IPR013083">
    <property type="entry name" value="Znf_RING/FYVE/PHD"/>
</dbReference>
<dbReference type="Pfam" id="PF00628">
    <property type="entry name" value="PHD"/>
    <property type="match status" value="1"/>
</dbReference>
<dbReference type="GO" id="GO:0010468">
    <property type="term" value="P:regulation of gene expression"/>
    <property type="evidence" value="ECO:0007669"/>
    <property type="project" value="InterPro"/>
</dbReference>
<dbReference type="GO" id="GO:0008270">
    <property type="term" value="F:zinc ion binding"/>
    <property type="evidence" value="ECO:0007669"/>
    <property type="project" value="UniProtKB-KW"/>
</dbReference>
<protein>
    <recommendedName>
        <fullName evidence="8">PHD-type domain-containing protein</fullName>
    </recommendedName>
</protein>
<evidence type="ECO:0000256" key="3">
    <source>
        <dbReference type="ARBA" id="ARBA00022771"/>
    </source>
</evidence>
<name>A0A8S3VKV4_MYTED</name>
<dbReference type="InterPro" id="IPR011011">
    <property type="entry name" value="Znf_FYVE_PHD"/>
</dbReference>
<evidence type="ECO:0000256" key="2">
    <source>
        <dbReference type="ARBA" id="ARBA00022723"/>
    </source>
</evidence>
<dbReference type="PROSITE" id="PS50016">
    <property type="entry name" value="ZF_PHD_2"/>
    <property type="match status" value="1"/>
</dbReference>
<sequence>MVQPKIEPKIEPDFAEEDEKPAKKRKKTAISPPPRKKPPASLPPRKKPPASPSPPPRPPASPSPPHPAPPKSTDKVRKKRQGRQPSGAEGYSELEDGVEWYEEEKCAAEKCKRPKNKRVKWVQCDLCDEWYHTVCVGCQYESVKDQNIEFSCGYCN</sequence>
<feature type="compositionally biased region" description="Basic residues" evidence="7">
    <location>
        <begin position="22"/>
        <end position="48"/>
    </location>
</feature>
<dbReference type="InterPro" id="IPR042803">
    <property type="entry name" value="TCF19"/>
</dbReference>
<gene>
    <name evidence="9" type="ORF">MEDL_69226</name>
</gene>
<keyword evidence="3 6" id="KW-0863">Zinc-finger</keyword>
<comment type="caution">
    <text evidence="9">The sequence shown here is derived from an EMBL/GenBank/DDBJ whole genome shotgun (WGS) entry which is preliminary data.</text>
</comment>
<dbReference type="EMBL" id="CAJPWZ010003335">
    <property type="protein sequence ID" value="CAG2257940.1"/>
    <property type="molecule type" value="Genomic_DNA"/>
</dbReference>
<dbReference type="GO" id="GO:0005634">
    <property type="term" value="C:nucleus"/>
    <property type="evidence" value="ECO:0007669"/>
    <property type="project" value="UniProtKB-SubCell"/>
</dbReference>
<reference evidence="9" key="1">
    <citation type="submission" date="2021-03" db="EMBL/GenBank/DDBJ databases">
        <authorList>
            <person name="Bekaert M."/>
        </authorList>
    </citation>
    <scope>NUCLEOTIDE SEQUENCE</scope>
</reference>
<evidence type="ECO:0000256" key="7">
    <source>
        <dbReference type="SAM" id="MobiDB-lite"/>
    </source>
</evidence>
<feature type="region of interest" description="Disordered" evidence="7">
    <location>
        <begin position="1"/>
        <end position="94"/>
    </location>
</feature>
<dbReference type="PANTHER" id="PTHR15464">
    <property type="entry name" value="TRANSCRIPTION FACTOR 19"/>
    <property type="match status" value="1"/>
</dbReference>
<dbReference type="InterPro" id="IPR001965">
    <property type="entry name" value="Znf_PHD"/>
</dbReference>
<comment type="subcellular location">
    <subcellularLocation>
        <location evidence="1">Nucleus</location>
    </subcellularLocation>
</comment>
<organism evidence="9 10">
    <name type="scientific">Mytilus edulis</name>
    <name type="common">Blue mussel</name>
    <dbReference type="NCBI Taxonomy" id="6550"/>
    <lineage>
        <taxon>Eukaryota</taxon>
        <taxon>Metazoa</taxon>
        <taxon>Spiralia</taxon>
        <taxon>Lophotrochozoa</taxon>
        <taxon>Mollusca</taxon>
        <taxon>Bivalvia</taxon>
        <taxon>Autobranchia</taxon>
        <taxon>Pteriomorphia</taxon>
        <taxon>Mytilida</taxon>
        <taxon>Mytiloidea</taxon>
        <taxon>Mytilidae</taxon>
        <taxon>Mytilinae</taxon>
        <taxon>Mytilus</taxon>
    </lineage>
</organism>
<dbReference type="InterPro" id="IPR019787">
    <property type="entry name" value="Znf_PHD-finger"/>
</dbReference>
<dbReference type="OrthoDB" id="436852at2759"/>
<evidence type="ECO:0000256" key="6">
    <source>
        <dbReference type="PROSITE-ProRule" id="PRU00146"/>
    </source>
</evidence>
<keyword evidence="4" id="KW-0862">Zinc</keyword>
<dbReference type="SUPFAM" id="SSF57903">
    <property type="entry name" value="FYVE/PHD zinc finger"/>
    <property type="match status" value="1"/>
</dbReference>
<evidence type="ECO:0000256" key="1">
    <source>
        <dbReference type="ARBA" id="ARBA00004123"/>
    </source>
</evidence>
<accession>A0A8S3VKV4</accession>
<proteinExistence type="predicted"/>
<feature type="compositionally biased region" description="Basic and acidic residues" evidence="7">
    <location>
        <begin position="1"/>
        <end position="12"/>
    </location>
</feature>
<dbReference type="SMART" id="SM00249">
    <property type="entry name" value="PHD"/>
    <property type="match status" value="1"/>
</dbReference>
<evidence type="ECO:0000256" key="4">
    <source>
        <dbReference type="ARBA" id="ARBA00022833"/>
    </source>
</evidence>
<dbReference type="PANTHER" id="PTHR15464:SF1">
    <property type="entry name" value="TRANSCRIPTION FACTOR 19"/>
    <property type="match status" value="1"/>
</dbReference>
<evidence type="ECO:0000256" key="5">
    <source>
        <dbReference type="ARBA" id="ARBA00023242"/>
    </source>
</evidence>
<keyword evidence="5" id="KW-0539">Nucleus</keyword>
<keyword evidence="10" id="KW-1185">Reference proteome</keyword>
<evidence type="ECO:0000259" key="8">
    <source>
        <dbReference type="PROSITE" id="PS50016"/>
    </source>
</evidence>
<keyword evidence="2" id="KW-0479">Metal-binding</keyword>
<dbReference type="Proteomes" id="UP000683360">
    <property type="component" value="Unassembled WGS sequence"/>
</dbReference>
<evidence type="ECO:0000313" key="9">
    <source>
        <dbReference type="EMBL" id="CAG2257940.1"/>
    </source>
</evidence>
<evidence type="ECO:0000313" key="10">
    <source>
        <dbReference type="Proteomes" id="UP000683360"/>
    </source>
</evidence>
<feature type="domain" description="PHD-type" evidence="8">
    <location>
        <begin position="103"/>
        <end position="156"/>
    </location>
</feature>
<feature type="compositionally biased region" description="Pro residues" evidence="7">
    <location>
        <begin position="49"/>
        <end position="70"/>
    </location>
</feature>
<dbReference type="AlphaFoldDB" id="A0A8S3VKV4"/>
<dbReference type="Gene3D" id="3.30.40.10">
    <property type="entry name" value="Zinc/RING finger domain, C3HC4 (zinc finger)"/>
    <property type="match status" value="1"/>
</dbReference>